<dbReference type="Proteomes" id="UP000011761">
    <property type="component" value="Unassembled WGS sequence"/>
</dbReference>
<keyword evidence="4 8" id="KW-1133">Transmembrane helix</keyword>
<accession>M2NAI7</accession>
<evidence type="ECO:0000256" key="8">
    <source>
        <dbReference type="SAM" id="Phobius"/>
    </source>
</evidence>
<feature type="domain" description="L-type lectin-like" evidence="10">
    <location>
        <begin position="24"/>
        <end position="236"/>
    </location>
</feature>
<dbReference type="STRING" id="717646.M2NAI7"/>
<dbReference type="KEGG" id="bcom:BAUCODRAFT_34632"/>
<name>M2NAI7_BAUPA</name>
<evidence type="ECO:0000256" key="5">
    <source>
        <dbReference type="ARBA" id="ARBA00023136"/>
    </source>
</evidence>
<evidence type="ECO:0000256" key="4">
    <source>
        <dbReference type="ARBA" id="ARBA00022989"/>
    </source>
</evidence>
<dbReference type="GO" id="GO:0000139">
    <property type="term" value="C:Golgi membrane"/>
    <property type="evidence" value="ECO:0007669"/>
    <property type="project" value="TreeGrafter"/>
</dbReference>
<gene>
    <name evidence="11" type="ORF">BAUCODRAFT_34632</name>
</gene>
<keyword evidence="6" id="KW-0175">Coiled coil</keyword>
<keyword evidence="12" id="KW-1185">Reference proteome</keyword>
<feature type="signal peptide" evidence="9">
    <location>
        <begin position="1"/>
        <end position="21"/>
    </location>
</feature>
<evidence type="ECO:0000256" key="9">
    <source>
        <dbReference type="SAM" id="SignalP"/>
    </source>
</evidence>
<evidence type="ECO:0000259" key="10">
    <source>
        <dbReference type="PROSITE" id="PS51328"/>
    </source>
</evidence>
<sequence>MQQPFPLYALKWLLLTIAVSAQSITDSVSFGQRHPIAADGGSIPGWQAFDENHQIQILSDRIILTPPVPGNARGAIWSDNTIAQADWTAELEFRASGQDQGTGNLNIWFTKEKGEIGTNSVYTVEKYDGLALVIDQYGSTGGKVRGFLNDGSQNFKAHTSLESLAFGHCDYAYRNLGRPSKISISNHNGLTVSVDDRECFRTDHVSLPAGYHFGITAATADNPDSFEINKFVVSSSSGAPPPPQQQPQTSSWSSPPPLQRLDRLQLSPDKPAEQIKGSDPQFADLHNRLQETNHAIERLFAEFDNVNARLQQQHAEMLNSLSHTGSRSGAQTPGSSDAAISDLRNKIEGIERTVQQIQKDVEGRDYKQHISELQLSLDSLRGGITEHLPETMTRLIRSSAPRMGMFVFVVVAVQIMLAGAYIVYKRRRDRMPKKYL</sequence>
<dbReference type="SUPFAM" id="SSF49899">
    <property type="entry name" value="Concanavalin A-like lectins/glucanases"/>
    <property type="match status" value="1"/>
</dbReference>
<feature type="transmembrane region" description="Helical" evidence="8">
    <location>
        <begin position="403"/>
        <end position="424"/>
    </location>
</feature>
<evidence type="ECO:0000256" key="2">
    <source>
        <dbReference type="ARBA" id="ARBA00022692"/>
    </source>
</evidence>
<dbReference type="Pfam" id="PF03388">
    <property type="entry name" value="Lectin_leg-like"/>
    <property type="match status" value="1"/>
</dbReference>
<evidence type="ECO:0000256" key="6">
    <source>
        <dbReference type="SAM" id="Coils"/>
    </source>
</evidence>
<dbReference type="EMBL" id="KB445556">
    <property type="protein sequence ID" value="EMC95865.1"/>
    <property type="molecule type" value="Genomic_DNA"/>
</dbReference>
<proteinExistence type="predicted"/>
<dbReference type="PANTHER" id="PTHR12223:SF28">
    <property type="entry name" value="LECTIN, MANNOSE BINDING 1 LIKE"/>
    <property type="match status" value="1"/>
</dbReference>
<dbReference type="GO" id="GO:0005789">
    <property type="term" value="C:endoplasmic reticulum membrane"/>
    <property type="evidence" value="ECO:0007669"/>
    <property type="project" value="TreeGrafter"/>
</dbReference>
<evidence type="ECO:0000313" key="11">
    <source>
        <dbReference type="EMBL" id="EMC95865.1"/>
    </source>
</evidence>
<evidence type="ECO:0000256" key="3">
    <source>
        <dbReference type="ARBA" id="ARBA00022729"/>
    </source>
</evidence>
<dbReference type="PANTHER" id="PTHR12223">
    <property type="entry name" value="VESICULAR MANNOSE-BINDING LECTIN"/>
    <property type="match status" value="1"/>
</dbReference>
<dbReference type="OrthoDB" id="10265193at2759"/>
<evidence type="ECO:0000256" key="1">
    <source>
        <dbReference type="ARBA" id="ARBA00004479"/>
    </source>
</evidence>
<dbReference type="GO" id="GO:0030134">
    <property type="term" value="C:COPII-coated ER to Golgi transport vesicle"/>
    <property type="evidence" value="ECO:0007669"/>
    <property type="project" value="TreeGrafter"/>
</dbReference>
<dbReference type="GO" id="GO:0005537">
    <property type="term" value="F:D-mannose binding"/>
    <property type="evidence" value="ECO:0007669"/>
    <property type="project" value="TreeGrafter"/>
</dbReference>
<feature type="chain" id="PRO_5004022007" description="L-type lectin-like domain-containing protein" evidence="9">
    <location>
        <begin position="22"/>
        <end position="436"/>
    </location>
</feature>
<evidence type="ECO:0000256" key="7">
    <source>
        <dbReference type="SAM" id="MobiDB-lite"/>
    </source>
</evidence>
<dbReference type="InterPro" id="IPR051136">
    <property type="entry name" value="Intracellular_Lectin-GPT"/>
</dbReference>
<feature type="region of interest" description="Disordered" evidence="7">
    <location>
        <begin position="233"/>
        <end position="259"/>
    </location>
</feature>
<reference evidence="11 12" key="1">
    <citation type="journal article" date="2012" name="PLoS Pathog.">
        <title>Diverse lifestyles and strategies of plant pathogenesis encoded in the genomes of eighteen Dothideomycetes fungi.</title>
        <authorList>
            <person name="Ohm R.A."/>
            <person name="Feau N."/>
            <person name="Henrissat B."/>
            <person name="Schoch C.L."/>
            <person name="Horwitz B.A."/>
            <person name="Barry K.W."/>
            <person name="Condon B.J."/>
            <person name="Copeland A.C."/>
            <person name="Dhillon B."/>
            <person name="Glaser F."/>
            <person name="Hesse C.N."/>
            <person name="Kosti I."/>
            <person name="LaButti K."/>
            <person name="Lindquist E.A."/>
            <person name="Lucas S."/>
            <person name="Salamov A.A."/>
            <person name="Bradshaw R.E."/>
            <person name="Ciuffetti L."/>
            <person name="Hamelin R.C."/>
            <person name="Kema G.H.J."/>
            <person name="Lawrence C."/>
            <person name="Scott J.A."/>
            <person name="Spatafora J.W."/>
            <person name="Turgeon B.G."/>
            <person name="de Wit P.J.G.M."/>
            <person name="Zhong S."/>
            <person name="Goodwin S.B."/>
            <person name="Grigoriev I.V."/>
        </authorList>
    </citation>
    <scope>NUCLEOTIDE SEQUENCE [LARGE SCALE GENOMIC DNA]</scope>
    <source>
        <strain evidence="11 12">UAMH 10762</strain>
    </source>
</reference>
<dbReference type="InterPro" id="IPR013320">
    <property type="entry name" value="ConA-like_dom_sf"/>
</dbReference>
<keyword evidence="5 8" id="KW-0472">Membrane</keyword>
<evidence type="ECO:0000313" key="12">
    <source>
        <dbReference type="Proteomes" id="UP000011761"/>
    </source>
</evidence>
<feature type="coiled-coil region" evidence="6">
    <location>
        <begin position="289"/>
        <end position="316"/>
    </location>
</feature>
<dbReference type="InterPro" id="IPR005052">
    <property type="entry name" value="Lectin_leg"/>
</dbReference>
<keyword evidence="2 8" id="KW-0812">Transmembrane</keyword>
<dbReference type="RefSeq" id="XP_007676818.1">
    <property type="nucleotide sequence ID" value="XM_007678628.1"/>
</dbReference>
<dbReference type="PROSITE" id="PS51328">
    <property type="entry name" value="L_LECTIN_LIKE"/>
    <property type="match status" value="1"/>
</dbReference>
<dbReference type="GO" id="GO:0006888">
    <property type="term" value="P:endoplasmic reticulum to Golgi vesicle-mediated transport"/>
    <property type="evidence" value="ECO:0007669"/>
    <property type="project" value="TreeGrafter"/>
</dbReference>
<dbReference type="HOGENOM" id="CLU_053733_0_0_1"/>
<dbReference type="Gene3D" id="2.60.120.200">
    <property type="match status" value="1"/>
</dbReference>
<dbReference type="AlphaFoldDB" id="M2NAI7"/>
<dbReference type="eggNOG" id="KOG3838">
    <property type="taxonomic scope" value="Eukaryota"/>
</dbReference>
<dbReference type="OMA" id="WSAEFQF"/>
<organism evidence="11 12">
    <name type="scientific">Baudoinia panamericana (strain UAMH 10762)</name>
    <name type="common">Angels' share fungus</name>
    <name type="synonym">Baudoinia compniacensis (strain UAMH 10762)</name>
    <dbReference type="NCBI Taxonomy" id="717646"/>
    <lineage>
        <taxon>Eukaryota</taxon>
        <taxon>Fungi</taxon>
        <taxon>Dikarya</taxon>
        <taxon>Ascomycota</taxon>
        <taxon>Pezizomycotina</taxon>
        <taxon>Dothideomycetes</taxon>
        <taxon>Dothideomycetidae</taxon>
        <taxon>Mycosphaerellales</taxon>
        <taxon>Teratosphaeriaceae</taxon>
        <taxon>Baudoinia</taxon>
    </lineage>
</organism>
<protein>
    <recommendedName>
        <fullName evidence="10">L-type lectin-like domain-containing protein</fullName>
    </recommendedName>
</protein>
<keyword evidence="3 9" id="KW-0732">Signal</keyword>
<dbReference type="GeneID" id="19112469"/>
<comment type="subcellular location">
    <subcellularLocation>
        <location evidence="1">Membrane</location>
        <topology evidence="1">Single-pass type I membrane protein</topology>
    </subcellularLocation>
</comment>
<dbReference type="GO" id="GO:0005793">
    <property type="term" value="C:endoplasmic reticulum-Golgi intermediate compartment"/>
    <property type="evidence" value="ECO:0007669"/>
    <property type="project" value="TreeGrafter"/>
</dbReference>